<feature type="region of interest" description="Disordered" evidence="1">
    <location>
        <begin position="130"/>
        <end position="220"/>
    </location>
</feature>
<dbReference type="STRING" id="8022.A0A060Z1H9"/>
<feature type="compositionally biased region" description="Gly residues" evidence="1">
    <location>
        <begin position="394"/>
        <end position="404"/>
    </location>
</feature>
<dbReference type="PANTHER" id="PTHR15159">
    <property type="entry name" value="NEUROSECRETORY PROTEIN VGF"/>
    <property type="match status" value="1"/>
</dbReference>
<accession>A0A060Z1H9</accession>
<dbReference type="PaxDb" id="8022-A0A060Z1H9"/>
<sequence>TTRGTRYSTSPSQEYRCSDPPSCPFCMVMTSHYAPSTARLILLVLLTVTPRLTATPVGGDGQREGHSRTHLKEDSLNPFHSPLEISPSPLRYPLDQTQDRIEDQEQSYGGPTNMDPAQALAAMLLEALDHTGRGEGDPVPLEERRDEETRREEEEEERRREERKRSEDRSWLLKEDGDRAGGGGEEGGQQKEEEEEEEEKKKRKELTSLSNPVAPRYRPLVPPPLVTAPMYHYTASSNPKKDPYYQPYKNKWNKDRAKAKAYKQDVWFKPQKQFLAFPSYPYYQKPYRAYYPVFFPYPKPQYYDNTPMGEELPHSPPLDYELRPTRRRHRAGGRARGGGRHGWRQQPLPPRLPSTPYISNYILPHPRTYQPLPKPLSPQNRGRQPPFYYPPGPGGLGVAGGRVGGDYEDDDGLVPQLDSQEELENFISKIYMKRRMY</sequence>
<feature type="compositionally biased region" description="Basic and acidic residues" evidence="1">
    <location>
        <begin position="61"/>
        <end position="75"/>
    </location>
</feature>
<feature type="region of interest" description="Disordered" evidence="1">
    <location>
        <begin position="369"/>
        <end position="413"/>
    </location>
</feature>
<name>A0A060Z1H9_ONCMY</name>
<protein>
    <submittedName>
        <fullName evidence="2">Uncharacterized protein</fullName>
    </submittedName>
</protein>
<reference evidence="2" key="1">
    <citation type="journal article" date="2014" name="Nat. Commun.">
        <title>The rainbow trout genome provides novel insights into evolution after whole-genome duplication in vertebrates.</title>
        <authorList>
            <person name="Berthelot C."/>
            <person name="Brunet F."/>
            <person name="Chalopin D."/>
            <person name="Juanchich A."/>
            <person name="Bernard M."/>
            <person name="Noel B."/>
            <person name="Bento P."/>
            <person name="Da Silva C."/>
            <person name="Labadie K."/>
            <person name="Alberti A."/>
            <person name="Aury J.M."/>
            <person name="Louis A."/>
            <person name="Dehais P."/>
            <person name="Bardou P."/>
            <person name="Montfort J."/>
            <person name="Klopp C."/>
            <person name="Cabau C."/>
            <person name="Gaspin C."/>
            <person name="Thorgaard G.H."/>
            <person name="Boussaha M."/>
            <person name="Quillet E."/>
            <person name="Guyomard R."/>
            <person name="Galiana D."/>
            <person name="Bobe J."/>
            <person name="Volff J.N."/>
            <person name="Genet C."/>
            <person name="Wincker P."/>
            <person name="Jaillon O."/>
            <person name="Roest Crollius H."/>
            <person name="Guiguen Y."/>
        </authorList>
    </citation>
    <scope>NUCLEOTIDE SEQUENCE [LARGE SCALE GENOMIC DNA]</scope>
</reference>
<dbReference type="Proteomes" id="UP000193380">
    <property type="component" value="Unassembled WGS sequence"/>
</dbReference>
<reference evidence="2" key="2">
    <citation type="submission" date="2014-03" db="EMBL/GenBank/DDBJ databases">
        <authorList>
            <person name="Genoscope - CEA"/>
        </authorList>
    </citation>
    <scope>NUCLEOTIDE SEQUENCE</scope>
</reference>
<dbReference type="PANTHER" id="PTHR15159:SF3">
    <property type="entry name" value="SI:DKEY-175G6.2"/>
    <property type="match status" value="1"/>
</dbReference>
<feature type="non-terminal residue" evidence="2">
    <location>
        <position position="1"/>
    </location>
</feature>
<evidence type="ECO:0000313" key="3">
    <source>
        <dbReference type="Proteomes" id="UP000193380"/>
    </source>
</evidence>
<dbReference type="InterPro" id="IPR026128">
    <property type="entry name" value="VGF"/>
</dbReference>
<proteinExistence type="predicted"/>
<dbReference type="AlphaFoldDB" id="A0A060Z1H9"/>
<feature type="compositionally biased region" description="Basic residues" evidence="1">
    <location>
        <begin position="328"/>
        <end position="343"/>
    </location>
</feature>
<dbReference type="GO" id="GO:0005184">
    <property type="term" value="F:neuropeptide hormone activity"/>
    <property type="evidence" value="ECO:0007669"/>
    <property type="project" value="InterPro"/>
</dbReference>
<feature type="compositionally biased region" description="Basic and acidic residues" evidence="1">
    <location>
        <begin position="130"/>
        <end position="179"/>
    </location>
</feature>
<organism evidence="2 3">
    <name type="scientific">Oncorhynchus mykiss</name>
    <name type="common">Rainbow trout</name>
    <name type="synonym">Salmo gairdneri</name>
    <dbReference type="NCBI Taxonomy" id="8022"/>
    <lineage>
        <taxon>Eukaryota</taxon>
        <taxon>Metazoa</taxon>
        <taxon>Chordata</taxon>
        <taxon>Craniata</taxon>
        <taxon>Vertebrata</taxon>
        <taxon>Euteleostomi</taxon>
        <taxon>Actinopterygii</taxon>
        <taxon>Neopterygii</taxon>
        <taxon>Teleostei</taxon>
        <taxon>Protacanthopterygii</taxon>
        <taxon>Salmoniformes</taxon>
        <taxon>Salmonidae</taxon>
        <taxon>Salmoninae</taxon>
        <taxon>Oncorhynchus</taxon>
    </lineage>
</organism>
<gene>
    <name evidence="2" type="ORF">GSONMT00045738001</name>
</gene>
<feature type="region of interest" description="Disordered" evidence="1">
    <location>
        <begin position="54"/>
        <end position="93"/>
    </location>
</feature>
<dbReference type="EMBL" id="FR919926">
    <property type="protein sequence ID" value="CDQ95145.1"/>
    <property type="molecule type" value="Genomic_DNA"/>
</dbReference>
<evidence type="ECO:0000256" key="1">
    <source>
        <dbReference type="SAM" id="MobiDB-lite"/>
    </source>
</evidence>
<evidence type="ECO:0000313" key="2">
    <source>
        <dbReference type="EMBL" id="CDQ95145.1"/>
    </source>
</evidence>
<feature type="region of interest" description="Disordered" evidence="1">
    <location>
        <begin position="328"/>
        <end position="350"/>
    </location>
</feature>